<protein>
    <submittedName>
        <fullName evidence="8">Tetracycline resistance protein, class C</fullName>
    </submittedName>
</protein>
<feature type="transmembrane region" description="Helical" evidence="6">
    <location>
        <begin position="26"/>
        <end position="51"/>
    </location>
</feature>
<dbReference type="CDD" id="cd17330">
    <property type="entry name" value="MFS_SLC46_TetA_like"/>
    <property type="match status" value="1"/>
</dbReference>
<evidence type="ECO:0000259" key="7">
    <source>
        <dbReference type="PROSITE" id="PS50850"/>
    </source>
</evidence>
<sequence length="474" mass="50121">MPAQVASPLAGERSNSPDTNASKGSLLVVFLTVFIDLLGFGMVLPLLPLYAEKFGIAEHGWELGLLMAIFSMMQFIFSPLWGRVSDRIGRRPVIIIGLIGSVVCYTLFGIAAIQQSLLLLFISRTGAGIAGATISTAAAYIADVTTKEKRAKGMALIGVSFGLGFTFGPLLAWAALLSARVEPTSEGPVIAASATDNLDVQLDPAKSSAEIAKADKRQYDEVARSPLPGFVAAGLSLVALLLAVFLLPESLRPGVSHTHMGLFDLRALRDSVSTPTIAALLFTSFLSVTAFGGFETTAALLLKDENQGFGMKFGQIPLFFAYIGIMLSLVQGGVVRRLSTRLSEVTMAEIGFVLTTIGFVLLTLATLWHSWPLLFIATAVSVGGFAFTTPSLSALISRRSDPDRQGGIMGVSQGVSALARIAGPLFAIPLFKSVSAVAPYYAAIGLMIIALLSLIRFARHGRDFGSTTTTSADH</sequence>
<evidence type="ECO:0000256" key="5">
    <source>
        <dbReference type="ARBA" id="ARBA00023136"/>
    </source>
</evidence>
<dbReference type="OrthoDB" id="9793283at2"/>
<feature type="transmembrane region" description="Helical" evidence="6">
    <location>
        <begin position="119"/>
        <end position="142"/>
    </location>
</feature>
<evidence type="ECO:0000256" key="4">
    <source>
        <dbReference type="ARBA" id="ARBA00022989"/>
    </source>
</evidence>
<comment type="subcellular location">
    <subcellularLocation>
        <location evidence="1">Membrane</location>
        <topology evidence="1">Multi-pass membrane protein</topology>
    </subcellularLocation>
</comment>
<dbReference type="InterPro" id="IPR001958">
    <property type="entry name" value="Tet-R_TetA/multi-R_MdtG-like"/>
</dbReference>
<evidence type="ECO:0000256" key="3">
    <source>
        <dbReference type="ARBA" id="ARBA00022692"/>
    </source>
</evidence>
<dbReference type="EMBL" id="CP036274">
    <property type="protein sequence ID" value="QDU27409.1"/>
    <property type="molecule type" value="Genomic_DNA"/>
</dbReference>
<dbReference type="KEGG" id="aagg:ETAA8_24960"/>
<keyword evidence="2" id="KW-0813">Transport</keyword>
<name>A0A517YB41_9BACT</name>
<dbReference type="GO" id="GO:0022857">
    <property type="term" value="F:transmembrane transporter activity"/>
    <property type="evidence" value="ECO:0007669"/>
    <property type="project" value="InterPro"/>
</dbReference>
<dbReference type="GO" id="GO:0016020">
    <property type="term" value="C:membrane"/>
    <property type="evidence" value="ECO:0007669"/>
    <property type="project" value="UniProtKB-SubCell"/>
</dbReference>
<gene>
    <name evidence="8" type="primary">tetA</name>
    <name evidence="8" type="ORF">ETAA8_24960</name>
</gene>
<dbReference type="Proteomes" id="UP000315017">
    <property type="component" value="Chromosome"/>
</dbReference>
<dbReference type="Pfam" id="PF07690">
    <property type="entry name" value="MFS_1"/>
    <property type="match status" value="2"/>
</dbReference>
<dbReference type="InterPro" id="IPR020846">
    <property type="entry name" value="MFS_dom"/>
</dbReference>
<feature type="transmembrane region" description="Helical" evidence="6">
    <location>
        <begin position="374"/>
        <end position="396"/>
    </location>
</feature>
<dbReference type="PRINTS" id="PR01035">
    <property type="entry name" value="TCRTETA"/>
</dbReference>
<feature type="transmembrane region" description="Helical" evidence="6">
    <location>
        <begin position="314"/>
        <end position="335"/>
    </location>
</feature>
<dbReference type="RefSeq" id="WP_145088251.1">
    <property type="nucleotide sequence ID" value="NZ_CP036274.1"/>
</dbReference>
<keyword evidence="9" id="KW-1185">Reference proteome</keyword>
<dbReference type="Gene3D" id="1.20.1250.20">
    <property type="entry name" value="MFS general substrate transporter like domains"/>
    <property type="match status" value="1"/>
</dbReference>
<feature type="transmembrane region" description="Helical" evidence="6">
    <location>
        <begin position="93"/>
        <end position="113"/>
    </location>
</feature>
<accession>A0A517YB41</accession>
<dbReference type="PANTHER" id="PTHR23504">
    <property type="entry name" value="MAJOR FACILITATOR SUPERFAMILY DOMAIN-CONTAINING PROTEIN 10"/>
    <property type="match status" value="1"/>
</dbReference>
<dbReference type="InterPro" id="IPR036259">
    <property type="entry name" value="MFS_trans_sf"/>
</dbReference>
<dbReference type="PANTHER" id="PTHR23504:SF15">
    <property type="entry name" value="MAJOR FACILITATOR SUPERFAMILY (MFS) PROFILE DOMAIN-CONTAINING PROTEIN"/>
    <property type="match status" value="1"/>
</dbReference>
<feature type="transmembrane region" description="Helical" evidence="6">
    <location>
        <begin position="63"/>
        <end position="81"/>
    </location>
</feature>
<feature type="transmembrane region" description="Helical" evidence="6">
    <location>
        <begin position="154"/>
        <end position="176"/>
    </location>
</feature>
<dbReference type="SUPFAM" id="SSF103473">
    <property type="entry name" value="MFS general substrate transporter"/>
    <property type="match status" value="1"/>
</dbReference>
<evidence type="ECO:0000313" key="9">
    <source>
        <dbReference type="Proteomes" id="UP000315017"/>
    </source>
</evidence>
<reference evidence="8 9" key="1">
    <citation type="submission" date="2019-02" db="EMBL/GenBank/DDBJ databases">
        <title>Deep-cultivation of Planctomycetes and their phenomic and genomic characterization uncovers novel biology.</title>
        <authorList>
            <person name="Wiegand S."/>
            <person name="Jogler M."/>
            <person name="Boedeker C."/>
            <person name="Pinto D."/>
            <person name="Vollmers J."/>
            <person name="Rivas-Marin E."/>
            <person name="Kohn T."/>
            <person name="Peeters S.H."/>
            <person name="Heuer A."/>
            <person name="Rast P."/>
            <person name="Oberbeckmann S."/>
            <person name="Bunk B."/>
            <person name="Jeske O."/>
            <person name="Meyerdierks A."/>
            <person name="Storesund J.E."/>
            <person name="Kallscheuer N."/>
            <person name="Luecker S."/>
            <person name="Lage O.M."/>
            <person name="Pohl T."/>
            <person name="Merkel B.J."/>
            <person name="Hornburger P."/>
            <person name="Mueller R.-W."/>
            <person name="Bruemmer F."/>
            <person name="Labrenz M."/>
            <person name="Spormann A.M."/>
            <person name="Op den Camp H."/>
            <person name="Overmann J."/>
            <person name="Amann R."/>
            <person name="Jetten M.S.M."/>
            <person name="Mascher T."/>
            <person name="Medema M.H."/>
            <person name="Devos D.P."/>
            <person name="Kaster A.-K."/>
            <person name="Ovreas L."/>
            <person name="Rohde M."/>
            <person name="Galperin M.Y."/>
            <person name="Jogler C."/>
        </authorList>
    </citation>
    <scope>NUCLEOTIDE SEQUENCE [LARGE SCALE GENOMIC DNA]</scope>
    <source>
        <strain evidence="8 9">ETA_A8</strain>
    </source>
</reference>
<evidence type="ECO:0000313" key="8">
    <source>
        <dbReference type="EMBL" id="QDU27409.1"/>
    </source>
</evidence>
<evidence type="ECO:0000256" key="6">
    <source>
        <dbReference type="SAM" id="Phobius"/>
    </source>
</evidence>
<keyword evidence="5 6" id="KW-0472">Membrane</keyword>
<feature type="transmembrane region" description="Helical" evidence="6">
    <location>
        <begin position="272"/>
        <end position="294"/>
    </location>
</feature>
<feature type="transmembrane region" description="Helical" evidence="6">
    <location>
        <begin position="437"/>
        <end position="455"/>
    </location>
</feature>
<keyword evidence="4 6" id="KW-1133">Transmembrane helix</keyword>
<feature type="transmembrane region" description="Helical" evidence="6">
    <location>
        <begin position="230"/>
        <end position="251"/>
    </location>
</feature>
<dbReference type="InterPro" id="IPR011701">
    <property type="entry name" value="MFS"/>
</dbReference>
<feature type="transmembrane region" description="Helical" evidence="6">
    <location>
        <begin position="347"/>
        <end position="368"/>
    </location>
</feature>
<feature type="domain" description="Major facilitator superfamily (MFS) profile" evidence="7">
    <location>
        <begin position="25"/>
        <end position="462"/>
    </location>
</feature>
<dbReference type="AlphaFoldDB" id="A0A517YB41"/>
<keyword evidence="3 6" id="KW-0812">Transmembrane</keyword>
<evidence type="ECO:0000256" key="2">
    <source>
        <dbReference type="ARBA" id="ARBA00022448"/>
    </source>
</evidence>
<feature type="transmembrane region" description="Helical" evidence="6">
    <location>
        <begin position="408"/>
        <end position="431"/>
    </location>
</feature>
<proteinExistence type="predicted"/>
<evidence type="ECO:0000256" key="1">
    <source>
        <dbReference type="ARBA" id="ARBA00004141"/>
    </source>
</evidence>
<dbReference type="PROSITE" id="PS50850">
    <property type="entry name" value="MFS"/>
    <property type="match status" value="1"/>
</dbReference>
<organism evidence="8 9">
    <name type="scientific">Anatilimnocola aggregata</name>
    <dbReference type="NCBI Taxonomy" id="2528021"/>
    <lineage>
        <taxon>Bacteria</taxon>
        <taxon>Pseudomonadati</taxon>
        <taxon>Planctomycetota</taxon>
        <taxon>Planctomycetia</taxon>
        <taxon>Pirellulales</taxon>
        <taxon>Pirellulaceae</taxon>
        <taxon>Anatilimnocola</taxon>
    </lineage>
</organism>